<evidence type="ECO:0000313" key="2">
    <source>
        <dbReference type="Proteomes" id="UP000828390"/>
    </source>
</evidence>
<dbReference type="Proteomes" id="UP000828390">
    <property type="component" value="Unassembled WGS sequence"/>
</dbReference>
<name>A0A9D4MGG3_DREPO</name>
<accession>A0A9D4MGG3</accession>
<dbReference type="AlphaFoldDB" id="A0A9D4MGG3"/>
<organism evidence="1 2">
    <name type="scientific">Dreissena polymorpha</name>
    <name type="common">Zebra mussel</name>
    <name type="synonym">Mytilus polymorpha</name>
    <dbReference type="NCBI Taxonomy" id="45954"/>
    <lineage>
        <taxon>Eukaryota</taxon>
        <taxon>Metazoa</taxon>
        <taxon>Spiralia</taxon>
        <taxon>Lophotrochozoa</taxon>
        <taxon>Mollusca</taxon>
        <taxon>Bivalvia</taxon>
        <taxon>Autobranchia</taxon>
        <taxon>Heteroconchia</taxon>
        <taxon>Euheterodonta</taxon>
        <taxon>Imparidentia</taxon>
        <taxon>Neoheterodontei</taxon>
        <taxon>Myida</taxon>
        <taxon>Dreissenoidea</taxon>
        <taxon>Dreissenidae</taxon>
        <taxon>Dreissena</taxon>
    </lineage>
</organism>
<keyword evidence="2" id="KW-1185">Reference proteome</keyword>
<protein>
    <submittedName>
        <fullName evidence="1">Uncharacterized protein</fullName>
    </submittedName>
</protein>
<reference evidence="1" key="2">
    <citation type="submission" date="2020-11" db="EMBL/GenBank/DDBJ databases">
        <authorList>
            <person name="McCartney M.A."/>
            <person name="Auch B."/>
            <person name="Kono T."/>
            <person name="Mallez S."/>
            <person name="Becker A."/>
            <person name="Gohl D.M."/>
            <person name="Silverstein K.A.T."/>
            <person name="Koren S."/>
            <person name="Bechman K.B."/>
            <person name="Herman A."/>
            <person name="Abrahante J.E."/>
            <person name="Garbe J."/>
        </authorList>
    </citation>
    <scope>NUCLEOTIDE SEQUENCE</scope>
    <source>
        <strain evidence="1">Duluth1</strain>
        <tissue evidence="1">Whole animal</tissue>
    </source>
</reference>
<proteinExistence type="predicted"/>
<gene>
    <name evidence="1" type="ORF">DPMN_039027</name>
</gene>
<sequence length="101" mass="12003">MMNEGPKLIRQLPKIRQAVISHPEPMMWYSEKRLELEILDLMYMTKGAKCSDMNGEVNKSDTMLTAIEGRMNEILREIRQRMNWEGSRLNDLQVIYHMMLM</sequence>
<comment type="caution">
    <text evidence="1">The sequence shown here is derived from an EMBL/GenBank/DDBJ whole genome shotgun (WGS) entry which is preliminary data.</text>
</comment>
<reference evidence="1" key="1">
    <citation type="journal article" date="2019" name="bioRxiv">
        <title>The Genome of the Zebra Mussel, Dreissena polymorpha: A Resource for Invasive Species Research.</title>
        <authorList>
            <person name="McCartney M.A."/>
            <person name="Auch B."/>
            <person name="Kono T."/>
            <person name="Mallez S."/>
            <person name="Zhang Y."/>
            <person name="Obille A."/>
            <person name="Becker A."/>
            <person name="Abrahante J.E."/>
            <person name="Garbe J."/>
            <person name="Badalamenti J.P."/>
            <person name="Herman A."/>
            <person name="Mangelson H."/>
            <person name="Liachko I."/>
            <person name="Sullivan S."/>
            <person name="Sone E.D."/>
            <person name="Koren S."/>
            <person name="Silverstein K.A.T."/>
            <person name="Beckman K.B."/>
            <person name="Gohl D.M."/>
        </authorList>
    </citation>
    <scope>NUCLEOTIDE SEQUENCE</scope>
    <source>
        <strain evidence="1">Duluth1</strain>
        <tissue evidence="1">Whole animal</tissue>
    </source>
</reference>
<dbReference type="EMBL" id="JAIWYP010000002">
    <property type="protein sequence ID" value="KAH3875751.1"/>
    <property type="molecule type" value="Genomic_DNA"/>
</dbReference>
<evidence type="ECO:0000313" key="1">
    <source>
        <dbReference type="EMBL" id="KAH3875751.1"/>
    </source>
</evidence>